<dbReference type="SUPFAM" id="SSF56645">
    <property type="entry name" value="Acyl-CoA dehydrogenase NM domain-like"/>
    <property type="match status" value="1"/>
</dbReference>
<dbReference type="InterPro" id="IPR037069">
    <property type="entry name" value="AcylCoA_DH/ox_N_sf"/>
</dbReference>
<feature type="domain" description="Acyl-CoA dehydrogenase/oxidase C-terminal" evidence="6">
    <location>
        <begin position="234"/>
        <end position="370"/>
    </location>
</feature>
<comment type="caution">
    <text evidence="8">The sequence shown here is derived from an EMBL/GenBank/DDBJ whole genome shotgun (WGS) entry which is preliminary data.</text>
</comment>
<evidence type="ECO:0000256" key="3">
    <source>
        <dbReference type="ARBA" id="ARBA00022630"/>
    </source>
</evidence>
<evidence type="ECO:0000259" key="6">
    <source>
        <dbReference type="Pfam" id="PF00441"/>
    </source>
</evidence>
<dbReference type="EMBL" id="JBIRPU010000008">
    <property type="protein sequence ID" value="MFI0793900.1"/>
    <property type="molecule type" value="Genomic_DNA"/>
</dbReference>
<evidence type="ECO:0000256" key="2">
    <source>
        <dbReference type="ARBA" id="ARBA00009347"/>
    </source>
</evidence>
<evidence type="ECO:0000256" key="1">
    <source>
        <dbReference type="ARBA" id="ARBA00001974"/>
    </source>
</evidence>
<dbReference type="PANTHER" id="PTHR43884:SF20">
    <property type="entry name" value="ACYL-COA DEHYDROGENASE FADE28"/>
    <property type="match status" value="1"/>
</dbReference>
<keyword evidence="4" id="KW-0274">FAD</keyword>
<dbReference type="PANTHER" id="PTHR43884">
    <property type="entry name" value="ACYL-COA DEHYDROGENASE"/>
    <property type="match status" value="1"/>
</dbReference>
<dbReference type="InterPro" id="IPR036250">
    <property type="entry name" value="AcylCo_DH-like_C"/>
</dbReference>
<dbReference type="Gene3D" id="1.20.140.10">
    <property type="entry name" value="Butyryl-CoA Dehydrogenase, subunit A, domain 3"/>
    <property type="match status" value="1"/>
</dbReference>
<dbReference type="SUPFAM" id="SSF47203">
    <property type="entry name" value="Acyl-CoA dehydrogenase C-terminal domain-like"/>
    <property type="match status" value="1"/>
</dbReference>
<dbReference type="InterPro" id="IPR013786">
    <property type="entry name" value="AcylCoA_DH/ox_N"/>
</dbReference>
<comment type="similarity">
    <text evidence="2">Belongs to the acyl-CoA dehydrogenase family.</text>
</comment>
<dbReference type="InterPro" id="IPR046373">
    <property type="entry name" value="Acyl-CoA_Oxase/DH_mid-dom_sf"/>
</dbReference>
<keyword evidence="5 8" id="KW-0560">Oxidoreductase</keyword>
<dbReference type="Gene3D" id="2.40.110.10">
    <property type="entry name" value="Butyryl-CoA Dehydrogenase, subunit A, domain 2"/>
    <property type="match status" value="1"/>
</dbReference>
<dbReference type="Gene3D" id="1.10.540.10">
    <property type="entry name" value="Acyl-CoA dehydrogenase/oxidase, N-terminal domain"/>
    <property type="match status" value="1"/>
</dbReference>
<dbReference type="InterPro" id="IPR009100">
    <property type="entry name" value="AcylCoA_DH/oxidase_NM_dom_sf"/>
</dbReference>
<sequence>MDFQLTEGQTTVRELAEGLFARHGDPQHLAEIEAGDERFDRRLWQDLADSGVLGLVVPAEHDGAGLSLSEFGLALIEQGRRVPLVPLWETVVLGALPLIRYGTEKQQKTWLPRIAEGGAVLTAALELLGTGRPLTTAGRAGGTDDANSTDGWEISGTCTSVPFGHVADAVIVPASTQSGAVELFLVETDQPGVARSGYERTDRGRSADLTLASAYAQRLGAGDPSDDPVSWLLQRAWIGLAALQLGVSQESVRQTADYLSHRHQFGVPLATFQAAAHQAANCHIDTEAMEVTFWNALWRQETDRPAVAAAHTAKWWAADAGDRVARTVQHLHGGLGADVTYPIHRYMLWSSQLANTLGSASWHLHQIGTQIAGGTA</sequence>
<evidence type="ECO:0000313" key="9">
    <source>
        <dbReference type="Proteomes" id="UP001611075"/>
    </source>
</evidence>
<keyword evidence="3" id="KW-0285">Flavoprotein</keyword>
<keyword evidence="9" id="KW-1185">Reference proteome</keyword>
<dbReference type="InterPro" id="IPR009075">
    <property type="entry name" value="AcylCo_DH/oxidase_C"/>
</dbReference>
<organism evidence="8 9">
    <name type="scientific">Micromonospora rubida</name>
    <dbReference type="NCBI Taxonomy" id="2697657"/>
    <lineage>
        <taxon>Bacteria</taxon>
        <taxon>Bacillati</taxon>
        <taxon>Actinomycetota</taxon>
        <taxon>Actinomycetes</taxon>
        <taxon>Micromonosporales</taxon>
        <taxon>Micromonosporaceae</taxon>
        <taxon>Micromonospora</taxon>
    </lineage>
</organism>
<accession>A0ABW7SL68</accession>
<reference evidence="8 9" key="1">
    <citation type="submission" date="2024-10" db="EMBL/GenBank/DDBJ databases">
        <title>The Natural Products Discovery Center: Release of the First 8490 Sequenced Strains for Exploring Actinobacteria Biosynthetic Diversity.</title>
        <authorList>
            <person name="Kalkreuter E."/>
            <person name="Kautsar S.A."/>
            <person name="Yang D."/>
            <person name="Bader C.D."/>
            <person name="Teijaro C.N."/>
            <person name="Fluegel L."/>
            <person name="Davis C.M."/>
            <person name="Simpson J.R."/>
            <person name="Lauterbach L."/>
            <person name="Steele A.D."/>
            <person name="Gui C."/>
            <person name="Meng S."/>
            <person name="Li G."/>
            <person name="Viehrig K."/>
            <person name="Ye F."/>
            <person name="Su P."/>
            <person name="Kiefer A.F."/>
            <person name="Nichols A."/>
            <person name="Cepeda A.J."/>
            <person name="Yan W."/>
            <person name="Fan B."/>
            <person name="Jiang Y."/>
            <person name="Adhikari A."/>
            <person name="Zheng C.-J."/>
            <person name="Schuster L."/>
            <person name="Cowan T.M."/>
            <person name="Smanski M.J."/>
            <person name="Chevrette M.G."/>
            <person name="De Carvalho L.P.S."/>
            <person name="Shen B."/>
        </authorList>
    </citation>
    <scope>NUCLEOTIDE SEQUENCE [LARGE SCALE GENOMIC DNA]</scope>
    <source>
        <strain evidence="8 9">NPDC021253</strain>
    </source>
</reference>
<gene>
    <name evidence="8" type="ORF">ACH4OY_14595</name>
</gene>
<dbReference type="RefSeq" id="WP_396679736.1">
    <property type="nucleotide sequence ID" value="NZ_JBIRPU010000008.1"/>
</dbReference>
<dbReference type="GO" id="GO:0016491">
    <property type="term" value="F:oxidoreductase activity"/>
    <property type="evidence" value="ECO:0007669"/>
    <property type="project" value="UniProtKB-KW"/>
</dbReference>
<proteinExistence type="inferred from homology"/>
<comment type="cofactor">
    <cofactor evidence="1">
        <name>FAD</name>
        <dbReference type="ChEBI" id="CHEBI:57692"/>
    </cofactor>
</comment>
<dbReference type="Proteomes" id="UP001611075">
    <property type="component" value="Unassembled WGS sequence"/>
</dbReference>
<feature type="domain" description="Acyl-CoA dehydrogenase/oxidase N-terminal" evidence="7">
    <location>
        <begin position="6"/>
        <end position="117"/>
    </location>
</feature>
<evidence type="ECO:0000313" key="8">
    <source>
        <dbReference type="EMBL" id="MFI0793900.1"/>
    </source>
</evidence>
<dbReference type="Pfam" id="PF02771">
    <property type="entry name" value="Acyl-CoA_dh_N"/>
    <property type="match status" value="1"/>
</dbReference>
<evidence type="ECO:0000256" key="4">
    <source>
        <dbReference type="ARBA" id="ARBA00022827"/>
    </source>
</evidence>
<name>A0ABW7SL68_9ACTN</name>
<evidence type="ECO:0000259" key="7">
    <source>
        <dbReference type="Pfam" id="PF02771"/>
    </source>
</evidence>
<dbReference type="Pfam" id="PF00441">
    <property type="entry name" value="Acyl-CoA_dh_1"/>
    <property type="match status" value="1"/>
</dbReference>
<dbReference type="EC" id="1.-.-.-" evidence="8"/>
<evidence type="ECO:0000256" key="5">
    <source>
        <dbReference type="ARBA" id="ARBA00023002"/>
    </source>
</evidence>
<protein>
    <submittedName>
        <fullName evidence="8">Acyl-CoA dehydrogenase family protein</fullName>
        <ecNumber evidence="8">1.-.-.-</ecNumber>
    </submittedName>
</protein>